<dbReference type="AlphaFoldDB" id="A0A076LPK8"/>
<dbReference type="RefSeq" id="WP_034165305.1">
    <property type="nucleotide sequence ID" value="NZ_CP006664.1"/>
</dbReference>
<gene>
    <name evidence="1" type="ORF">ETEE_4144</name>
</gene>
<dbReference type="GO" id="GO:0006270">
    <property type="term" value="P:DNA replication initiation"/>
    <property type="evidence" value="ECO:0007669"/>
    <property type="project" value="InterPro"/>
</dbReference>
<dbReference type="Proteomes" id="UP000028681">
    <property type="component" value="Chromosome"/>
</dbReference>
<dbReference type="KEGG" id="ete:ETEE_4144"/>
<dbReference type="Pfam" id="PF06992">
    <property type="entry name" value="Phage_lambda_P"/>
    <property type="match status" value="1"/>
</dbReference>
<name>A0A076LPK8_9GAMM</name>
<accession>A0A076LPK8</accession>
<evidence type="ECO:0000313" key="1">
    <source>
        <dbReference type="EMBL" id="AIJ10550.1"/>
    </source>
</evidence>
<organism evidence="1 2">
    <name type="scientific">Edwardsiella anguillarum ET080813</name>
    <dbReference type="NCBI Taxonomy" id="667120"/>
    <lineage>
        <taxon>Bacteria</taxon>
        <taxon>Pseudomonadati</taxon>
        <taxon>Pseudomonadota</taxon>
        <taxon>Gammaproteobacteria</taxon>
        <taxon>Enterobacterales</taxon>
        <taxon>Hafniaceae</taxon>
        <taxon>Edwardsiella</taxon>
    </lineage>
</organism>
<sequence length="244" mass="26995">MKNLVSAVQRRDAAALSRMAGQPLQARVVNGNAEKLVDVLFENLLLLFPAARNTVFGAPDEVAAMKRQWITAFAEGGITTLEQVRAGVSMARQHGGDFWPSCGRFMAWCREGARGAGGLPSDDEVLAEFHRYARDKHRFATPEAFDWAHPVMYWVVLDVRQLMYRYNYTEAEVLRAIKAQMKQWAKDIASGKVIPQPVVRIADCRRPKTAAELAGNAEHYQSVGVAALAAIRQKMRGNPGEGAV</sequence>
<evidence type="ECO:0000313" key="2">
    <source>
        <dbReference type="Proteomes" id="UP000028681"/>
    </source>
</evidence>
<dbReference type="InterPro" id="IPR009731">
    <property type="entry name" value="P-like"/>
</dbReference>
<dbReference type="HOGENOM" id="CLU_079822_0_0_6"/>
<dbReference type="GeneID" id="33941467"/>
<reference evidence="1 2" key="1">
    <citation type="journal article" date="2012" name="PLoS ONE">
        <title>Edwardsiella comparative phylogenomics reveal the new intra/inter-species taxonomic relationships, virulence evolution and niche adaptation mechanisms.</title>
        <authorList>
            <person name="Yang M."/>
            <person name="Lv Y."/>
            <person name="Xiao J."/>
            <person name="Wu H."/>
            <person name="Zheng H."/>
            <person name="Liu Q."/>
            <person name="Zhang Y."/>
            <person name="Wang Q."/>
        </authorList>
    </citation>
    <scope>NUCLEOTIDE SEQUENCE [LARGE SCALE GENOMIC DNA]</scope>
    <source>
        <strain evidence="2">080813</strain>
    </source>
</reference>
<proteinExistence type="predicted"/>
<dbReference type="EMBL" id="CP006664">
    <property type="protein sequence ID" value="AIJ10550.1"/>
    <property type="molecule type" value="Genomic_DNA"/>
</dbReference>
<protein>
    <submittedName>
        <fullName evidence="1">DNA replication protein P, putative</fullName>
    </submittedName>
</protein>